<name>A0A150R065_SORCE</name>
<comment type="caution">
    <text evidence="2">The sequence shown here is derived from an EMBL/GenBank/DDBJ whole genome shotgun (WGS) entry which is preliminary data.</text>
</comment>
<gene>
    <name evidence="2" type="ORF">BE15_15765</name>
</gene>
<proteinExistence type="predicted"/>
<evidence type="ECO:0000313" key="3">
    <source>
        <dbReference type="Proteomes" id="UP000075260"/>
    </source>
</evidence>
<feature type="domain" description="Phosphatidate phosphatase APP1 catalytic" evidence="1">
    <location>
        <begin position="177"/>
        <end position="322"/>
    </location>
</feature>
<dbReference type="PANTHER" id="PTHR40861:SF1">
    <property type="entry name" value="PHOSPHATIDATE PHOSPHATASE APP1 CATALYTIC DOMAIN-CONTAINING PROTEIN"/>
    <property type="match status" value="1"/>
</dbReference>
<evidence type="ECO:0000259" key="1">
    <source>
        <dbReference type="Pfam" id="PF09949"/>
    </source>
</evidence>
<dbReference type="InterPro" id="IPR019236">
    <property type="entry name" value="APP1_cat"/>
</dbReference>
<dbReference type="PANTHER" id="PTHR40861">
    <property type="entry name" value="DUF2183 DOMAIN-CONTAINING PROTEIN"/>
    <property type="match status" value="1"/>
</dbReference>
<dbReference type="RefSeq" id="WP_061605703.1">
    <property type="nucleotide sequence ID" value="NZ_JEMA01000186.1"/>
</dbReference>
<organism evidence="2 3">
    <name type="scientific">Sorangium cellulosum</name>
    <name type="common">Polyangium cellulosum</name>
    <dbReference type="NCBI Taxonomy" id="56"/>
    <lineage>
        <taxon>Bacteria</taxon>
        <taxon>Pseudomonadati</taxon>
        <taxon>Myxococcota</taxon>
        <taxon>Polyangia</taxon>
        <taxon>Polyangiales</taxon>
        <taxon>Polyangiaceae</taxon>
        <taxon>Sorangium</taxon>
    </lineage>
</organism>
<sequence length="414" mass="45463">MALDTAPDASIPSVLPELDEIRQRMASHTDRRDERRILEILAGASAVGLEQLLLQIDLRALLGDIDDRLIGPDNRTALLDLLTADRLGDLGIPARAALASALQRGRTGRLDEQALRRIWLGTRGADVTRLKNALDGLGGYHDLHQLFYHDIDDDALREELLAHIAREATAVSTREVKILSDIDDTFYANWTDARYPKKTVYPGVLQLYAELDRGPDLEPGRPGDLTFVTARPGDRLGLVEGATLKALAERGQLTATVLAGSFLRLLGNRAIAEKKLENFLEYRRLYPEYGFVFVGDSGQGDIHVGQRMLELAPEAVKAVLIHDVVATPEAARLELAVGGVRLFDTYIGAAREALELGLLGPEGAARVAEAALAAFDAVPFLSHEDREPRRLEMVRDVARLTELLPAPLRFETTL</sequence>
<dbReference type="OrthoDB" id="4840954at2"/>
<dbReference type="EMBL" id="JEMA01000186">
    <property type="protein sequence ID" value="KYF73521.1"/>
    <property type="molecule type" value="Genomic_DNA"/>
</dbReference>
<dbReference type="Proteomes" id="UP000075260">
    <property type="component" value="Unassembled WGS sequence"/>
</dbReference>
<dbReference type="Pfam" id="PF09949">
    <property type="entry name" value="APP1_cat"/>
    <property type="match status" value="1"/>
</dbReference>
<dbReference type="AlphaFoldDB" id="A0A150R065"/>
<evidence type="ECO:0000313" key="2">
    <source>
        <dbReference type="EMBL" id="KYF73521.1"/>
    </source>
</evidence>
<protein>
    <recommendedName>
        <fullName evidence="1">Phosphatidate phosphatase APP1 catalytic domain-containing protein</fullName>
    </recommendedName>
</protein>
<reference evidence="2 3" key="1">
    <citation type="submission" date="2014-02" db="EMBL/GenBank/DDBJ databases">
        <title>The small core and large imbalanced accessory genome model reveals a collaborative survival strategy of Sorangium cellulosum strains in nature.</title>
        <authorList>
            <person name="Han K."/>
            <person name="Peng R."/>
            <person name="Blom J."/>
            <person name="Li Y.-Z."/>
        </authorList>
    </citation>
    <scope>NUCLEOTIDE SEQUENCE [LARGE SCALE GENOMIC DNA]</scope>
    <source>
        <strain evidence="2 3">So0008-312</strain>
    </source>
</reference>
<dbReference type="GO" id="GO:0008195">
    <property type="term" value="F:phosphatidate phosphatase activity"/>
    <property type="evidence" value="ECO:0007669"/>
    <property type="project" value="InterPro"/>
</dbReference>
<accession>A0A150R065</accession>